<accession>A0ABR1JAT4</accession>
<organism evidence="1 2">
    <name type="scientific">Marasmiellus scandens</name>
    <dbReference type="NCBI Taxonomy" id="2682957"/>
    <lineage>
        <taxon>Eukaryota</taxon>
        <taxon>Fungi</taxon>
        <taxon>Dikarya</taxon>
        <taxon>Basidiomycota</taxon>
        <taxon>Agaricomycotina</taxon>
        <taxon>Agaricomycetes</taxon>
        <taxon>Agaricomycetidae</taxon>
        <taxon>Agaricales</taxon>
        <taxon>Marasmiineae</taxon>
        <taxon>Omphalotaceae</taxon>
        <taxon>Marasmiellus</taxon>
    </lineage>
</organism>
<keyword evidence="2" id="KW-1185">Reference proteome</keyword>
<name>A0ABR1JAT4_9AGAR</name>
<dbReference type="EMBL" id="JBANRG010000023">
    <property type="protein sequence ID" value="KAK7455217.1"/>
    <property type="molecule type" value="Genomic_DNA"/>
</dbReference>
<dbReference type="Proteomes" id="UP001498398">
    <property type="component" value="Unassembled WGS sequence"/>
</dbReference>
<evidence type="ECO:0000313" key="2">
    <source>
        <dbReference type="Proteomes" id="UP001498398"/>
    </source>
</evidence>
<evidence type="ECO:0000313" key="1">
    <source>
        <dbReference type="EMBL" id="KAK7455217.1"/>
    </source>
</evidence>
<protein>
    <submittedName>
        <fullName evidence="1">Uncharacterized protein</fullName>
    </submittedName>
</protein>
<sequence>MRQRSVVIKILGFSGEVYAFDAPVRAIICLTTQLCLTQATTYGETNYEWQKTSGTARALLQLPSVLPNHHVHTIDT</sequence>
<gene>
    <name evidence="1" type="ORF">VKT23_011091</name>
</gene>
<reference evidence="1 2" key="1">
    <citation type="submission" date="2024-01" db="EMBL/GenBank/DDBJ databases">
        <title>A draft genome for the cacao thread blight pathogen Marasmiellus scandens.</title>
        <authorList>
            <person name="Baruah I.K."/>
            <person name="Leung J."/>
            <person name="Bukari Y."/>
            <person name="Amoako-Attah I."/>
            <person name="Meinhardt L.W."/>
            <person name="Bailey B.A."/>
            <person name="Cohen S.P."/>
        </authorList>
    </citation>
    <scope>NUCLEOTIDE SEQUENCE [LARGE SCALE GENOMIC DNA]</scope>
    <source>
        <strain evidence="1 2">GH-19</strain>
    </source>
</reference>
<proteinExistence type="predicted"/>
<comment type="caution">
    <text evidence="1">The sequence shown here is derived from an EMBL/GenBank/DDBJ whole genome shotgun (WGS) entry which is preliminary data.</text>
</comment>